<gene>
    <name evidence="8" type="ORF">BCIN_07g04760</name>
</gene>
<feature type="compositionally biased region" description="Basic and acidic residues" evidence="6">
    <location>
        <begin position="18"/>
        <end position="29"/>
    </location>
</feature>
<dbReference type="Gene3D" id="1.20.1250.20">
    <property type="entry name" value="MFS general substrate transporter like domains"/>
    <property type="match status" value="1"/>
</dbReference>
<evidence type="ECO:0000256" key="2">
    <source>
        <dbReference type="ARBA" id="ARBA00022448"/>
    </source>
</evidence>
<dbReference type="SUPFAM" id="SSF103473">
    <property type="entry name" value="MFS general substrate transporter"/>
    <property type="match status" value="1"/>
</dbReference>
<dbReference type="InterPro" id="IPR036259">
    <property type="entry name" value="MFS_trans_sf"/>
</dbReference>
<reference evidence="8 9" key="1">
    <citation type="journal article" date="2011" name="PLoS Genet.">
        <title>Genomic analysis of the necrotrophic fungal pathogens Sclerotinia sclerotiorum and Botrytis cinerea.</title>
        <authorList>
            <person name="Amselem J."/>
            <person name="Cuomo C.A."/>
            <person name="van Kan J.A."/>
            <person name="Viaud M."/>
            <person name="Benito E.P."/>
            <person name="Couloux A."/>
            <person name="Coutinho P.M."/>
            <person name="de Vries R.P."/>
            <person name="Dyer P.S."/>
            <person name="Fillinger S."/>
            <person name="Fournier E."/>
            <person name="Gout L."/>
            <person name="Hahn M."/>
            <person name="Kohn L."/>
            <person name="Lapalu N."/>
            <person name="Plummer K.M."/>
            <person name="Pradier J.M."/>
            <person name="Quevillon E."/>
            <person name="Sharon A."/>
            <person name="Simon A."/>
            <person name="ten Have A."/>
            <person name="Tudzynski B."/>
            <person name="Tudzynski P."/>
            <person name="Wincker P."/>
            <person name="Andrew M."/>
            <person name="Anthouard V."/>
            <person name="Beever R.E."/>
            <person name="Beffa R."/>
            <person name="Benoit I."/>
            <person name="Bouzid O."/>
            <person name="Brault B."/>
            <person name="Chen Z."/>
            <person name="Choquer M."/>
            <person name="Collemare J."/>
            <person name="Cotton P."/>
            <person name="Danchin E.G."/>
            <person name="Da Silva C."/>
            <person name="Gautier A."/>
            <person name="Giraud C."/>
            <person name="Giraud T."/>
            <person name="Gonzalez C."/>
            <person name="Grossetete S."/>
            <person name="Guldener U."/>
            <person name="Henrissat B."/>
            <person name="Howlett B.J."/>
            <person name="Kodira C."/>
            <person name="Kretschmer M."/>
            <person name="Lappartient A."/>
            <person name="Leroch M."/>
            <person name="Levis C."/>
            <person name="Mauceli E."/>
            <person name="Neuveglise C."/>
            <person name="Oeser B."/>
            <person name="Pearson M."/>
            <person name="Poulain J."/>
            <person name="Poussereau N."/>
            <person name="Quesneville H."/>
            <person name="Rascle C."/>
            <person name="Schumacher J."/>
            <person name="Segurens B."/>
            <person name="Sexton A."/>
            <person name="Silva E."/>
            <person name="Sirven C."/>
            <person name="Soanes D.M."/>
            <person name="Talbot N.J."/>
            <person name="Templeton M."/>
            <person name="Yandava C."/>
            <person name="Yarden O."/>
            <person name="Zeng Q."/>
            <person name="Rollins J.A."/>
            <person name="Lebrun M.H."/>
            <person name="Dickman M."/>
        </authorList>
    </citation>
    <scope>NUCLEOTIDE SEQUENCE [LARGE SCALE GENOMIC DNA]</scope>
    <source>
        <strain evidence="8 9">B05.10</strain>
    </source>
</reference>
<feature type="transmembrane region" description="Helical" evidence="7">
    <location>
        <begin position="184"/>
        <end position="202"/>
    </location>
</feature>
<dbReference type="PANTHER" id="PTHR19432">
    <property type="entry name" value="SUGAR TRANSPORTER"/>
    <property type="match status" value="1"/>
</dbReference>
<sequence length="642" mass="71089">MTMATNIDDDAADSNSNFDKREVGERQKRNYFKRGDTTINFDERQQQAEEFEFDERRGRSRNRVRSRVVEGLGESSEGVLRGGDLDFAGYFESKADMASWSGQPAIKGSTEQMRMAMLTFSLVGLQFTWGIEMTYCTPYLLSLGLTKSKTSLVWIAGPLSGLIMAPLVGAMADRSRSKWGRRRPYMVGASILVALCLLVLGWTKEIVSHFVEEGDFNKTCTIFLAVLAIYAVDFAINAVQWSCRSLIVDTLPIQKQQAGSAWASRMAAMGHLVGYAIGTVDLVAWFGPSMGDTQFKKLILIAAFALIFCVCVTSWAVTERVLISSKDSDSQSGLLKITRQIYRTTMTVPPKIQAILWCQFWSWIGWFPFLFYGTTFVGETYFRYDAPHEIKESKDALGDIGRIGSMSLVVFSFVSSFGSFLLPLLIKSPDEDKFTQRPPASIARFVQAYNKYKPDLLGAWFFGHLMFSSAMFLAPFASSFRFATSLIAFCGLPWSVASWAPYAFLGVEVNKMSGLPSYSRLSATDRDIELESPTAPPSPSLLRLEHGPTGEKEDVASTGELSGIYFGILNIYTTIPQFIGTFISMIVFSILEPGKSPELAQNAKEGEHHGTEGPNAISICLFIGAISTIGAAYATKKLRDLQ</sequence>
<feature type="transmembrane region" description="Helical" evidence="7">
    <location>
        <begin position="115"/>
        <end position="131"/>
    </location>
</feature>
<dbReference type="GeneID" id="5434631"/>
<dbReference type="AlphaFoldDB" id="A0A384JN43"/>
<feature type="transmembrane region" description="Helical" evidence="7">
    <location>
        <begin position="482"/>
        <end position="505"/>
    </location>
</feature>
<feature type="region of interest" description="Disordered" evidence="6">
    <location>
        <begin position="529"/>
        <end position="554"/>
    </location>
</feature>
<dbReference type="VEuPathDB" id="FungiDB:Bcin07g04760"/>
<feature type="transmembrane region" description="Helical" evidence="7">
    <location>
        <begin position="456"/>
        <end position="476"/>
    </location>
</feature>
<feature type="transmembrane region" description="Helical" evidence="7">
    <location>
        <begin position="298"/>
        <end position="317"/>
    </location>
</feature>
<comment type="subcellular location">
    <subcellularLocation>
        <location evidence="1">Membrane</location>
        <topology evidence="1">Multi-pass membrane protein</topology>
    </subcellularLocation>
</comment>
<feature type="compositionally biased region" description="Basic and acidic residues" evidence="6">
    <location>
        <begin position="543"/>
        <end position="554"/>
    </location>
</feature>
<keyword evidence="9" id="KW-1185">Reference proteome</keyword>
<keyword evidence="2" id="KW-0813">Transport</keyword>
<evidence type="ECO:0000313" key="8">
    <source>
        <dbReference type="EMBL" id="ATZ51930.1"/>
    </source>
</evidence>
<feature type="transmembrane region" description="Helical" evidence="7">
    <location>
        <begin position="222"/>
        <end position="241"/>
    </location>
</feature>
<dbReference type="EMBL" id="CP009811">
    <property type="protein sequence ID" value="ATZ51930.1"/>
    <property type="molecule type" value="Genomic_DNA"/>
</dbReference>
<organism evidence="8 9">
    <name type="scientific">Botryotinia fuckeliana (strain B05.10)</name>
    <name type="common">Noble rot fungus</name>
    <name type="synonym">Botrytis cinerea</name>
    <dbReference type="NCBI Taxonomy" id="332648"/>
    <lineage>
        <taxon>Eukaryota</taxon>
        <taxon>Fungi</taxon>
        <taxon>Dikarya</taxon>
        <taxon>Ascomycota</taxon>
        <taxon>Pezizomycotina</taxon>
        <taxon>Leotiomycetes</taxon>
        <taxon>Helotiales</taxon>
        <taxon>Sclerotiniaceae</taxon>
        <taxon>Botrytis</taxon>
    </lineage>
</organism>
<keyword evidence="4 7" id="KW-1133">Transmembrane helix</keyword>
<protein>
    <recommendedName>
        <fullName evidence="10">Sucrose transport protein</fullName>
    </recommendedName>
</protein>
<evidence type="ECO:0000256" key="3">
    <source>
        <dbReference type="ARBA" id="ARBA00022692"/>
    </source>
</evidence>
<keyword evidence="5 7" id="KW-0472">Membrane</keyword>
<evidence type="ECO:0008006" key="10">
    <source>
        <dbReference type="Google" id="ProtNLM"/>
    </source>
</evidence>
<feature type="transmembrane region" description="Helical" evidence="7">
    <location>
        <begin position="569"/>
        <end position="591"/>
    </location>
</feature>
<evidence type="ECO:0000256" key="5">
    <source>
        <dbReference type="ARBA" id="ARBA00023136"/>
    </source>
</evidence>
<dbReference type="PANTHER" id="PTHR19432:SF76">
    <property type="entry name" value="TRANSPORTER, PUTATIVE (EUROFUNG)-RELATED"/>
    <property type="match status" value="1"/>
</dbReference>
<feature type="transmembrane region" description="Helical" evidence="7">
    <location>
        <begin position="403"/>
        <end position="426"/>
    </location>
</feature>
<feature type="transmembrane region" description="Helical" evidence="7">
    <location>
        <begin position="354"/>
        <end position="373"/>
    </location>
</feature>
<evidence type="ECO:0000256" key="1">
    <source>
        <dbReference type="ARBA" id="ARBA00004141"/>
    </source>
</evidence>
<feature type="transmembrane region" description="Helical" evidence="7">
    <location>
        <begin position="151"/>
        <end position="172"/>
    </location>
</feature>
<dbReference type="GO" id="GO:0008506">
    <property type="term" value="F:sucrose:proton symporter activity"/>
    <property type="evidence" value="ECO:0007669"/>
    <property type="project" value="TreeGrafter"/>
</dbReference>
<evidence type="ECO:0000313" key="9">
    <source>
        <dbReference type="Proteomes" id="UP000001798"/>
    </source>
</evidence>
<keyword evidence="3 7" id="KW-0812">Transmembrane</keyword>
<feature type="transmembrane region" description="Helical" evidence="7">
    <location>
        <begin position="616"/>
        <end position="635"/>
    </location>
</feature>
<dbReference type="Proteomes" id="UP000001798">
    <property type="component" value="Chromosome 7"/>
</dbReference>
<reference evidence="8 9" key="3">
    <citation type="journal article" date="2017" name="Mol. Plant Pathol.">
        <title>A gapless genome sequence of the fungus Botrytis cinerea.</title>
        <authorList>
            <person name="Van Kan J.A."/>
            <person name="Stassen J.H."/>
            <person name="Mosbach A."/>
            <person name="Van Der Lee T.A."/>
            <person name="Faino L."/>
            <person name="Farmer A.D."/>
            <person name="Papasotiriou D.G."/>
            <person name="Zhou S."/>
            <person name="Seidl M.F."/>
            <person name="Cottam E."/>
            <person name="Edel D."/>
            <person name="Hahn M."/>
            <person name="Schwartz D.C."/>
            <person name="Dietrich R.A."/>
            <person name="Widdison S."/>
            <person name="Scalliet G."/>
        </authorList>
    </citation>
    <scope>NUCLEOTIDE SEQUENCE [LARGE SCALE GENOMIC DNA]</scope>
    <source>
        <strain evidence="8 9">B05.10</strain>
    </source>
</reference>
<name>A0A384JN43_BOTFB</name>
<dbReference type="GO" id="GO:0005886">
    <property type="term" value="C:plasma membrane"/>
    <property type="evidence" value="ECO:0007669"/>
    <property type="project" value="TreeGrafter"/>
</dbReference>
<evidence type="ECO:0000256" key="4">
    <source>
        <dbReference type="ARBA" id="ARBA00022989"/>
    </source>
</evidence>
<accession>A0A384JN43</accession>
<dbReference type="Pfam" id="PF13347">
    <property type="entry name" value="MFS_2"/>
    <property type="match status" value="1"/>
</dbReference>
<evidence type="ECO:0000256" key="7">
    <source>
        <dbReference type="SAM" id="Phobius"/>
    </source>
</evidence>
<feature type="transmembrane region" description="Helical" evidence="7">
    <location>
        <begin position="262"/>
        <end position="286"/>
    </location>
</feature>
<evidence type="ECO:0000256" key="6">
    <source>
        <dbReference type="SAM" id="MobiDB-lite"/>
    </source>
</evidence>
<dbReference type="KEGG" id="bfu:BCIN_07g04760"/>
<dbReference type="OrthoDB" id="28755at2759"/>
<feature type="region of interest" description="Disordered" evidence="6">
    <location>
        <begin position="1"/>
        <end position="29"/>
    </location>
</feature>
<dbReference type="RefSeq" id="XP_024549884.1">
    <property type="nucleotide sequence ID" value="XM_024694095.1"/>
</dbReference>
<proteinExistence type="predicted"/>
<reference evidence="8 9" key="2">
    <citation type="journal article" date="2012" name="Eukaryot. Cell">
        <title>Genome update of Botrytis cinerea strains B05.10 and T4.</title>
        <authorList>
            <person name="Staats M."/>
            <person name="van Kan J.A."/>
        </authorList>
    </citation>
    <scope>NUCLEOTIDE SEQUENCE [LARGE SCALE GENOMIC DNA]</scope>
    <source>
        <strain evidence="8 9">B05.10</strain>
    </source>
</reference>